<name>A0ABY3ZE65_STRRM</name>
<dbReference type="RefSeq" id="WP_003985678.1">
    <property type="nucleotide sequence ID" value="NZ_CP043497.1"/>
</dbReference>
<protein>
    <submittedName>
        <fullName evidence="3">Sortase family protein</fullName>
    </submittedName>
</protein>
<keyword evidence="4" id="KW-1185">Reference proteome</keyword>
<evidence type="ECO:0000313" key="3">
    <source>
        <dbReference type="EMBL" id="UNZ06729.1"/>
    </source>
</evidence>
<feature type="region of interest" description="Disordered" evidence="2">
    <location>
        <begin position="34"/>
        <end position="73"/>
    </location>
</feature>
<dbReference type="InterPro" id="IPR023365">
    <property type="entry name" value="Sortase_dom-sf"/>
</dbReference>
<dbReference type="Pfam" id="PF04203">
    <property type="entry name" value="Sortase"/>
    <property type="match status" value="1"/>
</dbReference>
<keyword evidence="1" id="KW-0378">Hydrolase</keyword>
<sequence length="239" mass="24846">MGTTRRFRGDQGLIALLTAAAMCTGIWMIGHGAEAQAPPPQPSADQGFAGSGAARPSATPAPPPPPMPASRPLRVRIPSLGVNAPLTGLGLDENGSLATPPEGDRNLAGWYENGTTPGTTGTSLIAGHVDTRSGPAVFYNLGALKKNHTIEVVRADGRTAVFSIDAVEVYDGNDFPDKKVYGPADRPELRLITCGGGFNKARQEYLGNVVAFAHLTATKREPGKHKPVPHSSGNHNGSG</sequence>
<dbReference type="Gene3D" id="2.40.260.10">
    <property type="entry name" value="Sortase"/>
    <property type="match status" value="1"/>
</dbReference>
<proteinExistence type="predicted"/>
<dbReference type="InterPro" id="IPR005754">
    <property type="entry name" value="Sortase"/>
</dbReference>
<feature type="compositionally biased region" description="Low complexity" evidence="2">
    <location>
        <begin position="43"/>
        <end position="58"/>
    </location>
</feature>
<dbReference type="InterPro" id="IPR042001">
    <property type="entry name" value="Sortase_F"/>
</dbReference>
<organism evidence="3 4">
    <name type="scientific">Streptomyces rimosus subsp. rimosus</name>
    <dbReference type="NCBI Taxonomy" id="132474"/>
    <lineage>
        <taxon>Bacteria</taxon>
        <taxon>Bacillati</taxon>
        <taxon>Actinomycetota</taxon>
        <taxon>Actinomycetes</taxon>
        <taxon>Kitasatosporales</taxon>
        <taxon>Streptomycetaceae</taxon>
        <taxon>Streptomyces</taxon>
    </lineage>
</organism>
<gene>
    <name evidence="3" type="ORF">SRIMR7_31700</name>
</gene>
<dbReference type="Proteomes" id="UP000829494">
    <property type="component" value="Chromosome"/>
</dbReference>
<dbReference type="CDD" id="cd05829">
    <property type="entry name" value="Sortase_F"/>
    <property type="match status" value="1"/>
</dbReference>
<dbReference type="GeneID" id="66854137"/>
<evidence type="ECO:0000256" key="2">
    <source>
        <dbReference type="SAM" id="MobiDB-lite"/>
    </source>
</evidence>
<dbReference type="NCBIfam" id="NF033748">
    <property type="entry name" value="class_F_sortase"/>
    <property type="match status" value="1"/>
</dbReference>
<evidence type="ECO:0000313" key="4">
    <source>
        <dbReference type="Proteomes" id="UP000829494"/>
    </source>
</evidence>
<feature type="region of interest" description="Disordered" evidence="2">
    <location>
        <begin position="218"/>
        <end position="239"/>
    </location>
</feature>
<dbReference type="EMBL" id="CP094298">
    <property type="protein sequence ID" value="UNZ06729.1"/>
    <property type="molecule type" value="Genomic_DNA"/>
</dbReference>
<reference evidence="3 4" key="1">
    <citation type="submission" date="2022-03" db="EMBL/GenBank/DDBJ databases">
        <title>Complete genome of Streptomyces rimosus ssp. rimosus R7 (=ATCC 10970).</title>
        <authorList>
            <person name="Beganovic S."/>
            <person name="Ruckert C."/>
            <person name="Busche T."/>
            <person name="Kalinowski J."/>
            <person name="Wittmann C."/>
        </authorList>
    </citation>
    <scope>NUCLEOTIDE SEQUENCE [LARGE SCALE GENOMIC DNA]</scope>
    <source>
        <strain evidence="3 4">R7</strain>
    </source>
</reference>
<accession>A0ABY3ZE65</accession>
<dbReference type="SUPFAM" id="SSF63817">
    <property type="entry name" value="Sortase"/>
    <property type="match status" value="1"/>
</dbReference>
<evidence type="ECO:0000256" key="1">
    <source>
        <dbReference type="ARBA" id="ARBA00022801"/>
    </source>
</evidence>
<feature type="compositionally biased region" description="Pro residues" evidence="2">
    <location>
        <begin position="59"/>
        <end position="69"/>
    </location>
</feature>